<accession>A0A317NLD4</accession>
<dbReference type="PANTHER" id="PTHR33371">
    <property type="entry name" value="INTERMEMBRANE PHOSPHOLIPID TRANSPORT SYSTEM BINDING PROTEIN MLAD-RELATED"/>
    <property type="match status" value="1"/>
</dbReference>
<name>A0A317NLD4_9NOCA</name>
<feature type="domain" description="Mammalian cell entry C-terminal" evidence="3">
    <location>
        <begin position="129"/>
        <end position="341"/>
    </location>
</feature>
<dbReference type="Pfam" id="PF02470">
    <property type="entry name" value="MlaD"/>
    <property type="match status" value="1"/>
</dbReference>
<dbReference type="Pfam" id="PF11887">
    <property type="entry name" value="Mce4_CUP1"/>
    <property type="match status" value="1"/>
</dbReference>
<feature type="signal peptide" evidence="1">
    <location>
        <begin position="1"/>
        <end position="31"/>
    </location>
</feature>
<dbReference type="InterPro" id="IPR024516">
    <property type="entry name" value="Mce_C"/>
</dbReference>
<dbReference type="AlphaFoldDB" id="A0A317NLD4"/>
<dbReference type="PROSITE" id="PS51257">
    <property type="entry name" value="PROKAR_LIPOPROTEIN"/>
    <property type="match status" value="1"/>
</dbReference>
<dbReference type="EMBL" id="QGTL01000004">
    <property type="protein sequence ID" value="PWV76261.1"/>
    <property type="molecule type" value="Genomic_DNA"/>
</dbReference>
<comment type="caution">
    <text evidence="4">The sequence shown here is derived from an EMBL/GenBank/DDBJ whole genome shotgun (WGS) entry which is preliminary data.</text>
</comment>
<protein>
    <submittedName>
        <fullName evidence="4">Virulence factor Mce-like protein</fullName>
    </submittedName>
</protein>
<dbReference type="PANTHER" id="PTHR33371:SF15">
    <property type="entry name" value="LIPOPROTEIN LPRN"/>
    <property type="match status" value="1"/>
</dbReference>
<gene>
    <name evidence="4" type="ORF">DFR69_104364</name>
</gene>
<dbReference type="GO" id="GO:0005576">
    <property type="term" value="C:extracellular region"/>
    <property type="evidence" value="ECO:0007669"/>
    <property type="project" value="TreeGrafter"/>
</dbReference>
<evidence type="ECO:0000313" key="4">
    <source>
        <dbReference type="EMBL" id="PWV76261.1"/>
    </source>
</evidence>
<reference evidence="4 5" key="1">
    <citation type="submission" date="2018-05" db="EMBL/GenBank/DDBJ databases">
        <title>Genomic Encyclopedia of Type Strains, Phase IV (KMG-IV): sequencing the most valuable type-strain genomes for metagenomic binning, comparative biology and taxonomic classification.</title>
        <authorList>
            <person name="Goeker M."/>
        </authorList>
    </citation>
    <scope>NUCLEOTIDE SEQUENCE [LARGE SCALE GENOMIC DNA]</scope>
    <source>
        <strain evidence="4 5">DSM 44717</strain>
    </source>
</reference>
<dbReference type="InterPro" id="IPR003399">
    <property type="entry name" value="Mce/MlaD"/>
</dbReference>
<keyword evidence="5" id="KW-1185">Reference proteome</keyword>
<dbReference type="NCBIfam" id="TIGR00996">
    <property type="entry name" value="Mtu_fam_mce"/>
    <property type="match status" value="1"/>
</dbReference>
<proteinExistence type="predicted"/>
<feature type="chain" id="PRO_5038903085" evidence="1">
    <location>
        <begin position="32"/>
        <end position="367"/>
    </location>
</feature>
<sequence>MTRRMTMKARRAVVAAAAVATVAITSGCGFTVEDLPLPKPGAEGDTYTLNAEFDNALNLPDQAKVKIGGSDVGVVSGISTKNFQANIVMQISKDIVLPKGSTAELRQATPLGDVFIALSKPKNDTSGGASLQDGDTLTREFTSAGATVEELLISVSMLFNGGGVASLSRLGTELGSILNGQGGNLSHLIMEMTGVIGELNNNSDRIDTVLGEFNSLANTVENNKAQLGQVADTLPQAIGAIAENNRAIGDLLTKVSTASAALGDYSNTTGDQLSELLTNLDNLMNALAATGDDFGYVLDQLHAIRPGANQTFQGKSLAPYATLTNLDIGLLTAPENSKFPDLKDVNDFVGTFIQVLQIVQGRVGGHR</sequence>
<feature type="domain" description="Mce/MlaD" evidence="2">
    <location>
        <begin position="46"/>
        <end position="120"/>
    </location>
</feature>
<dbReference type="Proteomes" id="UP000246410">
    <property type="component" value="Unassembled WGS sequence"/>
</dbReference>
<evidence type="ECO:0000259" key="3">
    <source>
        <dbReference type="Pfam" id="PF11887"/>
    </source>
</evidence>
<dbReference type="InterPro" id="IPR052336">
    <property type="entry name" value="MlaD_Phospholipid_Transporter"/>
</dbReference>
<keyword evidence="1" id="KW-0732">Signal</keyword>
<evidence type="ECO:0000256" key="1">
    <source>
        <dbReference type="SAM" id="SignalP"/>
    </source>
</evidence>
<dbReference type="RefSeq" id="WP_244198239.1">
    <property type="nucleotide sequence ID" value="NZ_QGTL01000004.1"/>
</dbReference>
<organism evidence="4 5">
    <name type="scientific">Nocardia neocaledoniensis</name>
    <dbReference type="NCBI Taxonomy" id="236511"/>
    <lineage>
        <taxon>Bacteria</taxon>
        <taxon>Bacillati</taxon>
        <taxon>Actinomycetota</taxon>
        <taxon>Actinomycetes</taxon>
        <taxon>Mycobacteriales</taxon>
        <taxon>Nocardiaceae</taxon>
        <taxon>Nocardia</taxon>
    </lineage>
</organism>
<evidence type="ECO:0000259" key="2">
    <source>
        <dbReference type="Pfam" id="PF02470"/>
    </source>
</evidence>
<dbReference type="InterPro" id="IPR005693">
    <property type="entry name" value="Mce"/>
</dbReference>
<evidence type="ECO:0000313" key="5">
    <source>
        <dbReference type="Proteomes" id="UP000246410"/>
    </source>
</evidence>